<dbReference type="Proteomes" id="UP000184089">
    <property type="component" value="Unassembled WGS sequence"/>
</dbReference>
<organism evidence="1 2">
    <name type="scientific">Bittarella massiliensis</name>
    <name type="common">ex Durand et al. 2017</name>
    <dbReference type="NCBI Taxonomy" id="1720313"/>
    <lineage>
        <taxon>Bacteria</taxon>
        <taxon>Bacillati</taxon>
        <taxon>Bacillota</taxon>
        <taxon>Clostridia</taxon>
        <taxon>Eubacteriales</taxon>
        <taxon>Oscillospiraceae</taxon>
        <taxon>Bittarella (ex Durand et al. 2017)</taxon>
    </lineage>
</organism>
<sequence length="108" mass="12041">MAKCYTLDKALICEGPEIRIGDKLYRVDDRKKTVVKMMDLTKNEDMPGDKIMEETIKLGLGAAAAKEVEQMELPFAAYTKLVELVTAAMIGEEPEELNARFQGGKESQ</sequence>
<comment type="caution">
    <text evidence="1">The sequence shown here is derived from an EMBL/GenBank/DDBJ whole genome shotgun (WGS) entry which is preliminary data.</text>
</comment>
<name>A0AAQ1MFC7_9FIRM</name>
<dbReference type="AlphaFoldDB" id="A0AAQ1MFC7"/>
<reference evidence="2" key="1">
    <citation type="submission" date="2016-11" db="EMBL/GenBank/DDBJ databases">
        <authorList>
            <person name="Jaros S."/>
            <person name="Januszkiewicz K."/>
            <person name="Wedrychowicz H."/>
        </authorList>
    </citation>
    <scope>NUCLEOTIDE SEQUENCE [LARGE SCALE GENOMIC DNA]</scope>
    <source>
        <strain evidence="2">DSM 4029</strain>
    </source>
</reference>
<proteinExistence type="predicted"/>
<dbReference type="EMBL" id="FQVY01000004">
    <property type="protein sequence ID" value="SHG50613.1"/>
    <property type="molecule type" value="Genomic_DNA"/>
</dbReference>
<protein>
    <recommendedName>
        <fullName evidence="3">Phage tail assembly protein</fullName>
    </recommendedName>
</protein>
<evidence type="ECO:0008006" key="3">
    <source>
        <dbReference type="Google" id="ProtNLM"/>
    </source>
</evidence>
<evidence type="ECO:0000313" key="1">
    <source>
        <dbReference type="EMBL" id="SHG50613.1"/>
    </source>
</evidence>
<gene>
    <name evidence="1" type="ORF">SAMN05444424_2595</name>
</gene>
<evidence type="ECO:0000313" key="2">
    <source>
        <dbReference type="Proteomes" id="UP000184089"/>
    </source>
</evidence>
<dbReference type="RefSeq" id="WP_021660807.1">
    <property type="nucleotide sequence ID" value="NZ_FQVY01000004.1"/>
</dbReference>
<accession>A0AAQ1MFC7</accession>